<protein>
    <submittedName>
        <fullName evidence="2">Uncharacterized protein</fullName>
    </submittedName>
</protein>
<comment type="caution">
    <text evidence="2">The sequence shown here is derived from an EMBL/GenBank/DDBJ whole genome shotgun (WGS) entry which is preliminary data.</text>
</comment>
<name>A0A812JUY2_9DINO</name>
<feature type="region of interest" description="Disordered" evidence="1">
    <location>
        <begin position="139"/>
        <end position="158"/>
    </location>
</feature>
<keyword evidence="3" id="KW-1185">Reference proteome</keyword>
<dbReference type="Proteomes" id="UP000604046">
    <property type="component" value="Unassembled WGS sequence"/>
</dbReference>
<evidence type="ECO:0000313" key="2">
    <source>
        <dbReference type="EMBL" id="CAE7209406.1"/>
    </source>
</evidence>
<gene>
    <name evidence="2" type="ORF">SNAT2548_LOCUS6910</name>
</gene>
<dbReference type="EMBL" id="CAJNDS010000470">
    <property type="protein sequence ID" value="CAE7209406.1"/>
    <property type="molecule type" value="Genomic_DNA"/>
</dbReference>
<accession>A0A812JUY2</accession>
<reference evidence="2" key="1">
    <citation type="submission" date="2021-02" db="EMBL/GenBank/DDBJ databases">
        <authorList>
            <person name="Dougan E. K."/>
            <person name="Rhodes N."/>
            <person name="Thang M."/>
            <person name="Chan C."/>
        </authorList>
    </citation>
    <scope>NUCLEOTIDE SEQUENCE</scope>
</reference>
<evidence type="ECO:0000313" key="3">
    <source>
        <dbReference type="Proteomes" id="UP000604046"/>
    </source>
</evidence>
<proteinExistence type="predicted"/>
<sequence length="370" mass="39201">MLSRATENTVCGLPCQVTPDPFGVDLISKEDKDKKKKKKKEPRDRDRLADGGSKEAREEISTEIDAVLSLPGSNLQKGDFDSGVRRYLGALRGCQNGKQKVKDAMAMLHHYTAQKMRSAVKNWPAYLLTLLKRFEPGLLSKGAGKGDRKGDDSRRPPSAAEAAAFGLRGVERILATPAKVPVKLSEGPPAALAAAAADLQGLVKASQLAPKQPETQVLPESWTEGRQPLLQEVSHALSAEIIRSPFTGEALDLQEALVAPVATALGTRNAAPEPKSFLWRYAQGVAACRDLMDCPRALAAAQHAKVDDLADLSEDASSLQGVQAISAAAQEKGGAAAAVAGVVIEEVGLEILAETLRNPDVSPAINAVTL</sequence>
<evidence type="ECO:0000256" key="1">
    <source>
        <dbReference type="SAM" id="MobiDB-lite"/>
    </source>
</evidence>
<feature type="compositionally biased region" description="Basic and acidic residues" evidence="1">
    <location>
        <begin position="41"/>
        <end position="57"/>
    </location>
</feature>
<dbReference type="OrthoDB" id="443510at2759"/>
<organism evidence="2 3">
    <name type="scientific">Symbiodinium natans</name>
    <dbReference type="NCBI Taxonomy" id="878477"/>
    <lineage>
        <taxon>Eukaryota</taxon>
        <taxon>Sar</taxon>
        <taxon>Alveolata</taxon>
        <taxon>Dinophyceae</taxon>
        <taxon>Suessiales</taxon>
        <taxon>Symbiodiniaceae</taxon>
        <taxon>Symbiodinium</taxon>
    </lineage>
</organism>
<dbReference type="AlphaFoldDB" id="A0A812JUY2"/>
<feature type="region of interest" description="Disordered" evidence="1">
    <location>
        <begin position="1"/>
        <end position="57"/>
    </location>
</feature>
<feature type="compositionally biased region" description="Basic and acidic residues" evidence="1">
    <location>
        <begin position="144"/>
        <end position="155"/>
    </location>
</feature>